<evidence type="ECO:0000313" key="11">
    <source>
        <dbReference type="Proteomes" id="UP001176521"/>
    </source>
</evidence>
<feature type="compositionally biased region" description="Pro residues" evidence="9">
    <location>
        <begin position="1"/>
        <end position="13"/>
    </location>
</feature>
<sequence>MDAFPPPPPPTAQPLPSALTSDGDALTQLEDSLDLLIKIMAASLSFLTLRASHVPIHPDIPISAKEATRASARLVELDEMQGAIDELVTDLVTKAKHIEAIIATLPDGIRTEQEQVSELAQLDERIRIANADFKLALADAEQLQTELTTLLRSVQQEQQRTRLHLQRALAASPPPDSPPPLATAT</sequence>
<comment type="subunit">
    <text evidence="8">Component of the Mediator complex.</text>
</comment>
<dbReference type="Gene3D" id="6.10.280.10">
    <property type="entry name" value="Mediator complex, subunit Med21"/>
    <property type="match status" value="1"/>
</dbReference>
<comment type="caution">
    <text evidence="10">The sequence shown here is derived from an EMBL/GenBank/DDBJ whole genome shotgun (WGS) entry which is preliminary data.</text>
</comment>
<comment type="subcellular location">
    <subcellularLocation>
        <location evidence="1 8">Nucleus</location>
    </subcellularLocation>
</comment>
<reference evidence="10" key="1">
    <citation type="journal article" date="2023" name="PhytoFront">
        <title>Draft Genome Resources of Seven Strains of Tilletia horrida, Causal Agent of Kernel Smut of Rice.</title>
        <authorList>
            <person name="Khanal S."/>
            <person name="Antony Babu S."/>
            <person name="Zhou X.G."/>
        </authorList>
    </citation>
    <scope>NUCLEOTIDE SEQUENCE</scope>
    <source>
        <strain evidence="10">TX3</strain>
    </source>
</reference>
<evidence type="ECO:0000256" key="7">
    <source>
        <dbReference type="ARBA" id="ARBA00023242"/>
    </source>
</evidence>
<evidence type="ECO:0000313" key="10">
    <source>
        <dbReference type="EMBL" id="KAK0537684.1"/>
    </source>
</evidence>
<comment type="similarity">
    <text evidence="2 8">Belongs to the Mediator complex subunit 21 family.</text>
</comment>
<evidence type="ECO:0000256" key="5">
    <source>
        <dbReference type="ARBA" id="ARBA00023159"/>
    </source>
</evidence>
<dbReference type="GO" id="GO:0003712">
    <property type="term" value="F:transcription coregulator activity"/>
    <property type="evidence" value="ECO:0007669"/>
    <property type="project" value="TreeGrafter"/>
</dbReference>
<evidence type="ECO:0000256" key="9">
    <source>
        <dbReference type="SAM" id="MobiDB-lite"/>
    </source>
</evidence>
<organism evidence="10 11">
    <name type="scientific">Tilletia horrida</name>
    <dbReference type="NCBI Taxonomy" id="155126"/>
    <lineage>
        <taxon>Eukaryota</taxon>
        <taxon>Fungi</taxon>
        <taxon>Dikarya</taxon>
        <taxon>Basidiomycota</taxon>
        <taxon>Ustilaginomycotina</taxon>
        <taxon>Exobasidiomycetes</taxon>
        <taxon>Tilletiales</taxon>
        <taxon>Tilletiaceae</taxon>
        <taxon>Tilletia</taxon>
    </lineage>
</organism>
<dbReference type="PANTHER" id="PTHR13381:SF0">
    <property type="entry name" value="MEDIATOR OF RNA POLYMERASE II TRANSCRIPTION SUBUNIT 21"/>
    <property type="match status" value="1"/>
</dbReference>
<evidence type="ECO:0000256" key="6">
    <source>
        <dbReference type="ARBA" id="ARBA00023163"/>
    </source>
</evidence>
<dbReference type="Proteomes" id="UP001176521">
    <property type="component" value="Unassembled WGS sequence"/>
</dbReference>
<accession>A0AAN6JM50</accession>
<dbReference type="EMBL" id="JAPDMQ010000056">
    <property type="protein sequence ID" value="KAK0537684.1"/>
    <property type="molecule type" value="Genomic_DNA"/>
</dbReference>
<keyword evidence="5 8" id="KW-0010">Activator</keyword>
<dbReference type="SUPFAM" id="SSF140718">
    <property type="entry name" value="Mediator hinge subcomplex-like"/>
    <property type="match status" value="1"/>
</dbReference>
<proteinExistence type="inferred from homology"/>
<keyword evidence="4 8" id="KW-0805">Transcription regulation</keyword>
<evidence type="ECO:0000256" key="2">
    <source>
        <dbReference type="ARBA" id="ARBA00005770"/>
    </source>
</evidence>
<dbReference type="Pfam" id="PF11221">
    <property type="entry name" value="Med21"/>
    <property type="match status" value="1"/>
</dbReference>
<evidence type="ECO:0000256" key="4">
    <source>
        <dbReference type="ARBA" id="ARBA00023015"/>
    </source>
</evidence>
<comment type="function">
    <text evidence="8">Component of the Mediator complex, a coactivator involved in the regulated transcription of nearly all RNA polymerase II-dependent genes. Mediator functions as a bridge to convey information from gene-specific regulatory proteins to the basal RNA polymerase II transcription machinery. Mediator is recruited to promoters by direct interactions with regulatory proteins and serves as a scaffold for the assembly of a functional preinitiation complex with RNA polymerase II and the general transcription factors.</text>
</comment>
<protein>
    <recommendedName>
        <fullName evidence="3 8">Mediator of RNA polymerase II transcription subunit 21</fullName>
    </recommendedName>
</protein>
<evidence type="ECO:0000256" key="1">
    <source>
        <dbReference type="ARBA" id="ARBA00004123"/>
    </source>
</evidence>
<dbReference type="AlphaFoldDB" id="A0AAN6JM50"/>
<evidence type="ECO:0000256" key="3">
    <source>
        <dbReference type="ARBA" id="ARBA00019691"/>
    </source>
</evidence>
<name>A0AAN6JM50_9BASI</name>
<dbReference type="InterPro" id="IPR021384">
    <property type="entry name" value="Mediator_Med21"/>
</dbReference>
<keyword evidence="7 8" id="KW-0539">Nucleus</keyword>
<dbReference type="GO" id="GO:0016592">
    <property type="term" value="C:mediator complex"/>
    <property type="evidence" value="ECO:0007669"/>
    <property type="project" value="UniProtKB-UniRule"/>
</dbReference>
<gene>
    <name evidence="10" type="ORF">OC842_001560</name>
</gene>
<keyword evidence="6 8" id="KW-0804">Transcription</keyword>
<dbReference type="InterPro" id="IPR037212">
    <property type="entry name" value="Med7/Med21-like"/>
</dbReference>
<keyword evidence="11" id="KW-1185">Reference proteome</keyword>
<dbReference type="GO" id="GO:0006357">
    <property type="term" value="P:regulation of transcription by RNA polymerase II"/>
    <property type="evidence" value="ECO:0007669"/>
    <property type="project" value="TreeGrafter"/>
</dbReference>
<evidence type="ECO:0000256" key="8">
    <source>
        <dbReference type="RuleBase" id="RU366036"/>
    </source>
</evidence>
<feature type="region of interest" description="Disordered" evidence="9">
    <location>
        <begin position="1"/>
        <end position="20"/>
    </location>
</feature>
<dbReference type="PANTHER" id="PTHR13381">
    <property type="entry name" value="RNA POLYMERASE II HOLOENZYME COMPONENT SRB7"/>
    <property type="match status" value="1"/>
</dbReference>